<reference evidence="1" key="2">
    <citation type="journal article" date="2022" name="New Phytol.">
        <title>Evolutionary transition to the ectomycorrhizal habit in the genomes of a hyperdiverse lineage of mushroom-forming fungi.</title>
        <authorList>
            <person name="Looney B."/>
            <person name="Miyauchi S."/>
            <person name="Morin E."/>
            <person name="Drula E."/>
            <person name="Courty P.E."/>
            <person name="Kohler A."/>
            <person name="Kuo A."/>
            <person name="LaButti K."/>
            <person name="Pangilinan J."/>
            <person name="Lipzen A."/>
            <person name="Riley R."/>
            <person name="Andreopoulos W."/>
            <person name="He G."/>
            <person name="Johnson J."/>
            <person name="Nolan M."/>
            <person name="Tritt A."/>
            <person name="Barry K.W."/>
            <person name="Grigoriev I.V."/>
            <person name="Nagy L.G."/>
            <person name="Hibbett D."/>
            <person name="Henrissat B."/>
            <person name="Matheny P.B."/>
            <person name="Labbe J."/>
            <person name="Martin F.M."/>
        </authorList>
    </citation>
    <scope>NUCLEOTIDE SEQUENCE</scope>
    <source>
        <strain evidence="1">HHB10654</strain>
    </source>
</reference>
<name>A0ACB8TDU7_9AGAM</name>
<evidence type="ECO:0000313" key="1">
    <source>
        <dbReference type="EMBL" id="KAI0066600.1"/>
    </source>
</evidence>
<sequence length="428" mass="45682">MAQSPLGELTPLGGRQPEEKKDTQKKKTPTKKKAETGVWPCKMNGCNKEFAREADLKRHQRTTKLHSMPGFACPQCEATFTRPFQTDALRRHQKSRHNGVIIEPTENERPKGMSQAGDEEPVSGGSKSRSRSGTPGSKKAQTAPPAPLAHPHPGGPIPVFVPPRTPGGVVVDPNYPGLPTSAARMHPGWIPAPPWATEGHPLPYPPSYYPYYTHPGMLPPPHMVGPPPPMPSGTPAGPHPPPPPPPAGQQPGGVDPQPSQDGDTEMRDETTKSEANNDAAAESPKAPVIDPSLDAGTSQTPAQKEQPVSMEITSAAMQAVFHATRAEVEQMYAQETARNAASDEDKASESSKEPTPVEHQDTDDEVKVKGDANDEGRKESGQSDPTAGERPPGSPMQHILTEDGPMLNPAELLTQVCLQLLARAAAAD</sequence>
<gene>
    <name evidence="1" type="ORF">BV25DRAFT_1835609</name>
</gene>
<evidence type="ECO:0000313" key="2">
    <source>
        <dbReference type="Proteomes" id="UP000814140"/>
    </source>
</evidence>
<dbReference type="EMBL" id="MU277192">
    <property type="protein sequence ID" value="KAI0066600.1"/>
    <property type="molecule type" value="Genomic_DNA"/>
</dbReference>
<protein>
    <submittedName>
        <fullName evidence="1">Uncharacterized protein</fullName>
    </submittedName>
</protein>
<dbReference type="Proteomes" id="UP000814140">
    <property type="component" value="Unassembled WGS sequence"/>
</dbReference>
<comment type="caution">
    <text evidence="1">The sequence shown here is derived from an EMBL/GenBank/DDBJ whole genome shotgun (WGS) entry which is preliminary data.</text>
</comment>
<keyword evidence="2" id="KW-1185">Reference proteome</keyword>
<proteinExistence type="predicted"/>
<accession>A0ACB8TDU7</accession>
<reference evidence="1" key="1">
    <citation type="submission" date="2021-03" db="EMBL/GenBank/DDBJ databases">
        <authorList>
            <consortium name="DOE Joint Genome Institute"/>
            <person name="Ahrendt S."/>
            <person name="Looney B.P."/>
            <person name="Miyauchi S."/>
            <person name="Morin E."/>
            <person name="Drula E."/>
            <person name="Courty P.E."/>
            <person name="Chicoki N."/>
            <person name="Fauchery L."/>
            <person name="Kohler A."/>
            <person name="Kuo A."/>
            <person name="Labutti K."/>
            <person name="Pangilinan J."/>
            <person name="Lipzen A."/>
            <person name="Riley R."/>
            <person name="Andreopoulos W."/>
            <person name="He G."/>
            <person name="Johnson J."/>
            <person name="Barry K.W."/>
            <person name="Grigoriev I.V."/>
            <person name="Nagy L."/>
            <person name="Hibbett D."/>
            <person name="Henrissat B."/>
            <person name="Matheny P.B."/>
            <person name="Labbe J."/>
            <person name="Martin F."/>
        </authorList>
    </citation>
    <scope>NUCLEOTIDE SEQUENCE</scope>
    <source>
        <strain evidence="1">HHB10654</strain>
    </source>
</reference>
<organism evidence="1 2">
    <name type="scientific">Artomyces pyxidatus</name>
    <dbReference type="NCBI Taxonomy" id="48021"/>
    <lineage>
        <taxon>Eukaryota</taxon>
        <taxon>Fungi</taxon>
        <taxon>Dikarya</taxon>
        <taxon>Basidiomycota</taxon>
        <taxon>Agaricomycotina</taxon>
        <taxon>Agaricomycetes</taxon>
        <taxon>Russulales</taxon>
        <taxon>Auriscalpiaceae</taxon>
        <taxon>Artomyces</taxon>
    </lineage>
</organism>